<feature type="transmembrane region" description="Helical" evidence="1">
    <location>
        <begin position="118"/>
        <end position="136"/>
    </location>
</feature>
<dbReference type="EMBL" id="FOVR01000003">
    <property type="protein sequence ID" value="SFO08542.1"/>
    <property type="molecule type" value="Genomic_DNA"/>
</dbReference>
<sequence length="239" mass="26652">MSTQTLMTSIDIYCERTDAGYWSEPINALTNLSFILAALWGYWIYHRLHKKNGETKGDILILIAIFMAGLIGAGSFLFHTHAQVWSSFADVIPIWTFVAYYLFLAIYRIVGPSLARAFRIYGITLVCIIAVLFAFSRSLLASNEADAGGDGLNGSTQYLPGIIALYGFALVLQLRKHAARGWILAAAIVFTISIFFRTIDMRVCSAFPLGTHFLWHTLNGLFIALLLQTLVRFGRKSAR</sequence>
<dbReference type="AlphaFoldDB" id="A0A1I5EAJ4"/>
<evidence type="ECO:0000313" key="2">
    <source>
        <dbReference type="EMBL" id="SFO08542.1"/>
    </source>
</evidence>
<keyword evidence="3" id="KW-1185">Reference proteome</keyword>
<organism evidence="2 3">
    <name type="scientific">Cohaesibacter marisflavi</name>
    <dbReference type="NCBI Taxonomy" id="655353"/>
    <lineage>
        <taxon>Bacteria</taxon>
        <taxon>Pseudomonadati</taxon>
        <taxon>Pseudomonadota</taxon>
        <taxon>Alphaproteobacteria</taxon>
        <taxon>Hyphomicrobiales</taxon>
        <taxon>Cohaesibacteraceae</taxon>
    </lineage>
</organism>
<gene>
    <name evidence="2" type="ORF">SAMN04488056_103104</name>
</gene>
<keyword evidence="1" id="KW-1133">Transmembrane helix</keyword>
<keyword evidence="1" id="KW-0812">Transmembrane</keyword>
<dbReference type="Proteomes" id="UP000199236">
    <property type="component" value="Unassembled WGS sequence"/>
</dbReference>
<keyword evidence="1" id="KW-0472">Membrane</keyword>
<evidence type="ECO:0000313" key="3">
    <source>
        <dbReference type="Proteomes" id="UP000199236"/>
    </source>
</evidence>
<feature type="transmembrane region" description="Helical" evidence="1">
    <location>
        <begin position="84"/>
        <end position="106"/>
    </location>
</feature>
<dbReference type="OrthoDB" id="277121at2"/>
<accession>A0A1I5EAJ4</accession>
<dbReference type="RefSeq" id="WP_090070624.1">
    <property type="nucleotide sequence ID" value="NZ_FOVR01000003.1"/>
</dbReference>
<feature type="transmembrane region" description="Helical" evidence="1">
    <location>
        <begin position="156"/>
        <end position="174"/>
    </location>
</feature>
<evidence type="ECO:0000256" key="1">
    <source>
        <dbReference type="SAM" id="Phobius"/>
    </source>
</evidence>
<feature type="transmembrane region" description="Helical" evidence="1">
    <location>
        <begin position="26"/>
        <end position="45"/>
    </location>
</feature>
<reference evidence="2 3" key="1">
    <citation type="submission" date="2016-10" db="EMBL/GenBank/DDBJ databases">
        <authorList>
            <person name="de Groot N.N."/>
        </authorList>
    </citation>
    <scope>NUCLEOTIDE SEQUENCE [LARGE SCALE GENOMIC DNA]</scope>
    <source>
        <strain evidence="2 3">CGMCC 1.9157</strain>
    </source>
</reference>
<feature type="transmembrane region" description="Helical" evidence="1">
    <location>
        <begin position="211"/>
        <end position="231"/>
    </location>
</feature>
<protein>
    <submittedName>
        <fullName evidence="2">Ceramidase</fullName>
    </submittedName>
</protein>
<feature type="transmembrane region" description="Helical" evidence="1">
    <location>
        <begin position="57"/>
        <end position="78"/>
    </location>
</feature>
<proteinExistence type="predicted"/>
<name>A0A1I5EAJ4_9HYPH</name>
<feature type="transmembrane region" description="Helical" evidence="1">
    <location>
        <begin position="181"/>
        <end position="199"/>
    </location>
</feature>